<dbReference type="InterPro" id="IPR027471">
    <property type="entry name" value="YbeD-like_sf"/>
</dbReference>
<dbReference type="Proteomes" id="UP000658258">
    <property type="component" value="Unassembled WGS sequence"/>
</dbReference>
<gene>
    <name evidence="1" type="ORF">GCM10011340_08540</name>
</gene>
<dbReference type="SUPFAM" id="SSF117991">
    <property type="entry name" value="YbeD/HP0495-like"/>
    <property type="match status" value="1"/>
</dbReference>
<protein>
    <recommendedName>
        <fullName evidence="3">DUF493 domain-containing protein</fullName>
    </recommendedName>
</protein>
<evidence type="ECO:0008006" key="3">
    <source>
        <dbReference type="Google" id="ProtNLM"/>
    </source>
</evidence>
<accession>A0ABQ3I5E1</accession>
<keyword evidence="2" id="KW-1185">Reference proteome</keyword>
<evidence type="ECO:0000313" key="1">
    <source>
        <dbReference type="EMBL" id="GHE56004.1"/>
    </source>
</evidence>
<dbReference type="RefSeq" id="WP_189628941.1">
    <property type="nucleotide sequence ID" value="NZ_BNAG01000001.1"/>
</dbReference>
<reference evidence="2" key="1">
    <citation type="journal article" date="2019" name="Int. J. Syst. Evol. Microbiol.">
        <title>The Global Catalogue of Microorganisms (GCM) 10K type strain sequencing project: providing services to taxonomists for standard genome sequencing and annotation.</title>
        <authorList>
            <consortium name="The Broad Institute Genomics Platform"/>
            <consortium name="The Broad Institute Genome Sequencing Center for Infectious Disease"/>
            <person name="Wu L."/>
            <person name="Ma J."/>
        </authorList>
    </citation>
    <scope>NUCLEOTIDE SEQUENCE [LARGE SCALE GENOMIC DNA]</scope>
    <source>
        <strain evidence="2">CGMCC 1.15111</strain>
    </source>
</reference>
<sequence>MDTQKFTTKEFKEKLEATHDFPTLYMFKFIVLEEKKEEVKALFPLNDVVYKPSSKGKYMSVTAKVMAPSSDFVIGIYQKAHQIQGIIAL</sequence>
<organism evidence="1 2">
    <name type="scientific">Roseivirga thermotolerans</name>
    <dbReference type="NCBI Taxonomy" id="1758176"/>
    <lineage>
        <taxon>Bacteria</taxon>
        <taxon>Pseudomonadati</taxon>
        <taxon>Bacteroidota</taxon>
        <taxon>Cytophagia</taxon>
        <taxon>Cytophagales</taxon>
        <taxon>Roseivirgaceae</taxon>
        <taxon>Roseivirga</taxon>
    </lineage>
</organism>
<dbReference type="EMBL" id="BNAG01000001">
    <property type="protein sequence ID" value="GHE56004.1"/>
    <property type="molecule type" value="Genomic_DNA"/>
</dbReference>
<evidence type="ECO:0000313" key="2">
    <source>
        <dbReference type="Proteomes" id="UP000658258"/>
    </source>
</evidence>
<comment type="caution">
    <text evidence="1">The sequence shown here is derived from an EMBL/GenBank/DDBJ whole genome shotgun (WGS) entry which is preliminary data.</text>
</comment>
<dbReference type="InterPro" id="IPR007454">
    <property type="entry name" value="UPF0250_YbeD-like"/>
</dbReference>
<proteinExistence type="predicted"/>
<dbReference type="Gene3D" id="3.30.70.260">
    <property type="match status" value="1"/>
</dbReference>
<name>A0ABQ3I5E1_9BACT</name>
<dbReference type="Pfam" id="PF04359">
    <property type="entry name" value="DUF493"/>
    <property type="match status" value="1"/>
</dbReference>